<dbReference type="EC" id="2.3.2.27" evidence="14"/>
<evidence type="ECO:0000313" key="19">
    <source>
        <dbReference type="Proteomes" id="UP000186922"/>
    </source>
</evidence>
<keyword evidence="5 14" id="KW-0808">Transferase</keyword>
<comment type="subcellular location">
    <subcellularLocation>
        <location evidence="2 14">Nucleus</location>
    </subcellularLocation>
</comment>
<keyword evidence="12 14" id="KW-0539">Nucleus</keyword>
<comment type="pathway">
    <text evidence="3 14">Protein modification; protein ubiquitination.</text>
</comment>
<dbReference type="EMBL" id="BDGG01000010">
    <property type="protein sequence ID" value="GAV03924.1"/>
    <property type="molecule type" value="Genomic_DNA"/>
</dbReference>
<dbReference type="GO" id="GO:0005634">
    <property type="term" value="C:nucleus"/>
    <property type="evidence" value="ECO:0007669"/>
    <property type="project" value="UniProtKB-SubCell"/>
</dbReference>
<evidence type="ECO:0000256" key="4">
    <source>
        <dbReference type="ARBA" id="ARBA00005555"/>
    </source>
</evidence>
<dbReference type="SUPFAM" id="SSF57850">
    <property type="entry name" value="RING/U-box"/>
    <property type="match status" value="1"/>
</dbReference>
<dbReference type="GO" id="GO:0008270">
    <property type="term" value="F:zinc ion binding"/>
    <property type="evidence" value="ECO:0007669"/>
    <property type="project" value="UniProtKB-KW"/>
</dbReference>
<evidence type="ECO:0000256" key="3">
    <source>
        <dbReference type="ARBA" id="ARBA00004906"/>
    </source>
</evidence>
<evidence type="ECO:0000256" key="9">
    <source>
        <dbReference type="ARBA" id="ARBA00022833"/>
    </source>
</evidence>
<feature type="compositionally biased region" description="Polar residues" evidence="16">
    <location>
        <begin position="557"/>
        <end position="585"/>
    </location>
</feature>
<dbReference type="Pfam" id="PF00097">
    <property type="entry name" value="zf-C3HC4"/>
    <property type="match status" value="1"/>
</dbReference>
<comment type="catalytic activity">
    <reaction evidence="1 14">
        <text>S-ubiquitinyl-[E2 ubiquitin-conjugating enzyme]-L-cysteine + [acceptor protein]-L-lysine = [E2 ubiquitin-conjugating enzyme]-L-cysteine + N(6)-ubiquitinyl-[acceptor protein]-L-lysine.</text>
        <dbReference type="EC" id="2.3.2.27"/>
    </reaction>
</comment>
<dbReference type="Pfam" id="PF26052">
    <property type="entry name" value="BRE1B"/>
    <property type="match status" value="1"/>
</dbReference>
<evidence type="ECO:0000256" key="2">
    <source>
        <dbReference type="ARBA" id="ARBA00004123"/>
    </source>
</evidence>
<keyword evidence="10 14" id="KW-0156">Chromatin regulator</keyword>
<dbReference type="GO" id="GO:0016567">
    <property type="term" value="P:protein ubiquitination"/>
    <property type="evidence" value="ECO:0007669"/>
    <property type="project" value="UniProtKB-UniRule"/>
</dbReference>
<keyword evidence="19" id="KW-1185">Reference proteome</keyword>
<dbReference type="Proteomes" id="UP000186922">
    <property type="component" value="Unassembled WGS sequence"/>
</dbReference>
<evidence type="ECO:0000256" key="7">
    <source>
        <dbReference type="ARBA" id="ARBA00022771"/>
    </source>
</evidence>
<dbReference type="GO" id="GO:0033503">
    <property type="term" value="C:HULC complex"/>
    <property type="evidence" value="ECO:0007669"/>
    <property type="project" value="TreeGrafter"/>
</dbReference>
<evidence type="ECO:0000313" key="18">
    <source>
        <dbReference type="EMBL" id="GAV03924.1"/>
    </source>
</evidence>
<accession>A0A1D1VY22</accession>
<dbReference type="PROSITE" id="PS50089">
    <property type="entry name" value="ZF_RING_2"/>
    <property type="match status" value="1"/>
</dbReference>
<name>A0A1D1VY22_RAMVA</name>
<evidence type="ECO:0000256" key="13">
    <source>
        <dbReference type="PROSITE-ProRule" id="PRU00175"/>
    </source>
</evidence>
<keyword evidence="6 14" id="KW-0479">Metal-binding</keyword>
<feature type="compositionally biased region" description="Basic and acidic residues" evidence="16">
    <location>
        <begin position="39"/>
        <end position="50"/>
    </location>
</feature>
<protein>
    <recommendedName>
        <fullName evidence="14">E3 ubiquitin protein ligase</fullName>
        <ecNumber evidence="14">2.3.2.27</ecNumber>
    </recommendedName>
</protein>
<evidence type="ECO:0000256" key="5">
    <source>
        <dbReference type="ARBA" id="ARBA00022679"/>
    </source>
</evidence>
<evidence type="ECO:0000256" key="10">
    <source>
        <dbReference type="ARBA" id="ARBA00022853"/>
    </source>
</evidence>
<dbReference type="SMART" id="SM00184">
    <property type="entry name" value="RING"/>
    <property type="match status" value="1"/>
</dbReference>
<keyword evidence="11 14" id="KW-0175">Coiled coil</keyword>
<dbReference type="InterPro" id="IPR017907">
    <property type="entry name" value="Znf_RING_CS"/>
</dbReference>
<feature type="coiled-coil region" evidence="15">
    <location>
        <begin position="814"/>
        <end position="904"/>
    </location>
</feature>
<keyword evidence="9 14" id="KW-0862">Zinc</keyword>
<dbReference type="InterPro" id="IPR013083">
    <property type="entry name" value="Znf_RING/FYVE/PHD"/>
</dbReference>
<dbReference type="InterPro" id="IPR018957">
    <property type="entry name" value="Znf_C3HC4_RING-type"/>
</dbReference>
<evidence type="ECO:0000259" key="17">
    <source>
        <dbReference type="PROSITE" id="PS50089"/>
    </source>
</evidence>
<feature type="coiled-coil region" evidence="15">
    <location>
        <begin position="720"/>
        <end position="764"/>
    </location>
</feature>
<proteinExistence type="inferred from homology"/>
<organism evidence="18 19">
    <name type="scientific">Ramazzottius varieornatus</name>
    <name type="common">Water bear</name>
    <name type="synonym">Tardigrade</name>
    <dbReference type="NCBI Taxonomy" id="947166"/>
    <lineage>
        <taxon>Eukaryota</taxon>
        <taxon>Metazoa</taxon>
        <taxon>Ecdysozoa</taxon>
        <taxon>Tardigrada</taxon>
        <taxon>Eutardigrada</taxon>
        <taxon>Parachela</taxon>
        <taxon>Hypsibioidea</taxon>
        <taxon>Ramazzottiidae</taxon>
        <taxon>Ramazzottius</taxon>
    </lineage>
</organism>
<dbReference type="PANTHER" id="PTHR23163:SF0">
    <property type="entry name" value="E3 UBIQUITIN-PROTEIN LIGASE BRE1"/>
    <property type="match status" value="1"/>
</dbReference>
<dbReference type="STRING" id="947166.A0A1D1VY22"/>
<feature type="coiled-coil region" evidence="15">
    <location>
        <begin position="336"/>
        <end position="373"/>
    </location>
</feature>
<comment type="similarity">
    <text evidence="4 14">Belongs to the BRE1 family.</text>
</comment>
<evidence type="ECO:0000256" key="16">
    <source>
        <dbReference type="SAM" id="MobiDB-lite"/>
    </source>
</evidence>
<dbReference type="InterPro" id="IPR013956">
    <property type="entry name" value="E3_ubiquit_lig_Bre1"/>
</dbReference>
<evidence type="ECO:0000256" key="14">
    <source>
        <dbReference type="RuleBase" id="RU365038"/>
    </source>
</evidence>
<evidence type="ECO:0000256" key="6">
    <source>
        <dbReference type="ARBA" id="ARBA00022723"/>
    </source>
</evidence>
<feature type="compositionally biased region" description="Low complexity" evidence="16">
    <location>
        <begin position="1"/>
        <end position="14"/>
    </location>
</feature>
<dbReference type="OrthoDB" id="10266039at2759"/>
<dbReference type="PROSITE" id="PS00518">
    <property type="entry name" value="ZF_RING_1"/>
    <property type="match status" value="1"/>
</dbReference>
<feature type="coiled-coil region" evidence="15">
    <location>
        <begin position="78"/>
        <end position="119"/>
    </location>
</feature>
<evidence type="ECO:0000256" key="8">
    <source>
        <dbReference type="ARBA" id="ARBA00022786"/>
    </source>
</evidence>
<sequence length="981" mass="112049">MASKSGGATATSSTPKPPAAAPASTSMPPPATPGAKAPKKPDKTGSKESKSQPAAKKPKLMHEVHHIGPVANLEEMEVKVLKFQNRKLTEKVEELNEREERHRKEIAQLKERSSQTDTEIFLINRYTKSLDEHAKTLLKRFETDDTAENESSEHPSSPVTAFVSILSTLDVDEQGKQLSGRAQDMQNLVAKLVQMYENVSNQSRSTLEKIKNGESMEDDTKLYIDQLVKKNELLEKEALKTQKLYHEAMLKSSRVNDRISQLETERDEQKNRAVDLEWERDEEASKRSKTEMKLKEMTKLYTELAATPAVAAIADAPNGSAVVVPVVPQANVTEMESELEDQKALAASRLQEIEKLRAEKVDLAVKVDELKIQVQSPPDELITGSAKYKSLQTYLTVLDMEYKKLQGYYRVAKDAVTTLRNSYLEQLKEAQRHEEDGSQTLQTFLSNLQTATNAARRDYNTLRIDYEQEHASRENSGTNKDYDKLFKSVMQHNSSLQTEVSRLKKRVYTLQAELTKYQPKDHRGHTQLKPGSQPGISSDKRGISPEKADVNAKRDSTGSTGEAGTSLPRQNSQTSLQGEPSSESPEMTRGDIKEMKKQLRDKTKEYDELKLLYDMTKQANKSSRELVDVMASEKKLKEENAELKKNLAATEAKLQSTETELRSTTSELESSKARMKELDDKVHELEREYEKAKSERQRTGPDEELYKKVKFLEENWSLSKKALERKAAEEEGLMNEMEVTGQALEDMQNQNKQLIDQLKEKDNTNLKWMTDNIRNNHIIKALRDEKQAQEVRYQTTLQCLEKYEYQLRLGGESLRCVEETNRVLEEDRRRCEENMELWKSKALDRTKEANDLKLKLGQLEKELESVKTMHADKLRAKEADAGRNKRLVEENTELKRKLDRAKLIENAGSSDTILQEEIREYHQLLNCQSCKAARKDTVLTSCYHVFCHSCISKRYELRERRCPSCSVSFSANQIHRLYLGT</sequence>
<dbReference type="AlphaFoldDB" id="A0A1D1VY22"/>
<evidence type="ECO:0000256" key="12">
    <source>
        <dbReference type="ARBA" id="ARBA00023242"/>
    </source>
</evidence>
<gene>
    <name evidence="18" type="primary">RvY_14288-1</name>
    <name evidence="18" type="synonym">RvY_14288.1</name>
    <name evidence="18" type="ORF">RvY_14288</name>
</gene>
<keyword evidence="7 13" id="KW-0863">Zinc-finger</keyword>
<keyword evidence="8 14" id="KW-0833">Ubl conjugation pathway</keyword>
<dbReference type="UniPathway" id="UPA00143"/>
<feature type="coiled-coil region" evidence="15">
    <location>
        <begin position="182"/>
        <end position="279"/>
    </location>
</feature>
<evidence type="ECO:0000256" key="15">
    <source>
        <dbReference type="SAM" id="Coils"/>
    </source>
</evidence>
<evidence type="ECO:0000256" key="1">
    <source>
        <dbReference type="ARBA" id="ARBA00000900"/>
    </source>
</evidence>
<dbReference type="GO" id="GO:0006325">
    <property type="term" value="P:chromatin organization"/>
    <property type="evidence" value="ECO:0007669"/>
    <property type="project" value="UniProtKB-KW"/>
</dbReference>
<feature type="domain" description="RING-type" evidence="17">
    <location>
        <begin position="927"/>
        <end position="966"/>
    </location>
</feature>
<feature type="region of interest" description="Disordered" evidence="16">
    <location>
        <begin position="1"/>
        <end position="62"/>
    </location>
</feature>
<feature type="region of interest" description="Disordered" evidence="16">
    <location>
        <begin position="656"/>
        <end position="675"/>
    </location>
</feature>
<dbReference type="InterPro" id="IPR001841">
    <property type="entry name" value="Znf_RING"/>
</dbReference>
<feature type="compositionally biased region" description="Basic and acidic residues" evidence="16">
    <location>
        <begin position="586"/>
        <end position="598"/>
    </location>
</feature>
<dbReference type="Gene3D" id="3.30.40.10">
    <property type="entry name" value="Zinc/RING finger domain, C3HC4 (zinc finger)"/>
    <property type="match status" value="1"/>
</dbReference>
<dbReference type="GO" id="GO:0061630">
    <property type="term" value="F:ubiquitin protein ligase activity"/>
    <property type="evidence" value="ECO:0007669"/>
    <property type="project" value="UniProtKB-EC"/>
</dbReference>
<dbReference type="InterPro" id="IPR058642">
    <property type="entry name" value="BRE1A/B-like_dom"/>
</dbReference>
<dbReference type="PANTHER" id="PTHR23163">
    <property type="entry name" value="RING FINGER PROTEIN-RELATED"/>
    <property type="match status" value="1"/>
</dbReference>
<reference evidence="18 19" key="1">
    <citation type="journal article" date="2016" name="Nat. Commun.">
        <title>Extremotolerant tardigrade genome and improved radiotolerance of human cultured cells by tardigrade-unique protein.</title>
        <authorList>
            <person name="Hashimoto T."/>
            <person name="Horikawa D.D."/>
            <person name="Saito Y."/>
            <person name="Kuwahara H."/>
            <person name="Kozuka-Hata H."/>
            <person name="Shin-I T."/>
            <person name="Minakuchi Y."/>
            <person name="Ohishi K."/>
            <person name="Motoyama A."/>
            <person name="Aizu T."/>
            <person name="Enomoto A."/>
            <person name="Kondo K."/>
            <person name="Tanaka S."/>
            <person name="Hara Y."/>
            <person name="Koshikawa S."/>
            <person name="Sagara H."/>
            <person name="Miura T."/>
            <person name="Yokobori S."/>
            <person name="Miyagawa K."/>
            <person name="Suzuki Y."/>
            <person name="Kubo T."/>
            <person name="Oyama M."/>
            <person name="Kohara Y."/>
            <person name="Fujiyama A."/>
            <person name="Arakawa K."/>
            <person name="Katayama T."/>
            <person name="Toyoda A."/>
            <person name="Kunieda T."/>
        </authorList>
    </citation>
    <scope>NUCLEOTIDE SEQUENCE [LARGE SCALE GENOMIC DNA]</scope>
    <source>
        <strain evidence="18 19">YOKOZUNA-1</strain>
    </source>
</reference>
<feature type="region of interest" description="Disordered" evidence="16">
    <location>
        <begin position="514"/>
        <end position="598"/>
    </location>
</feature>
<evidence type="ECO:0000256" key="11">
    <source>
        <dbReference type="ARBA" id="ARBA00023054"/>
    </source>
</evidence>
<feature type="compositionally biased region" description="Basic and acidic residues" evidence="16">
    <location>
        <begin position="538"/>
        <end position="556"/>
    </location>
</feature>
<comment type="caution">
    <text evidence="18">The sequence shown here is derived from an EMBL/GenBank/DDBJ whole genome shotgun (WGS) entry which is preliminary data.</text>
</comment>
<feature type="compositionally biased region" description="Low complexity" evidence="16">
    <location>
        <begin position="656"/>
        <end position="668"/>
    </location>
</feature>